<protein>
    <submittedName>
        <fullName evidence="1">DUF2634 domain-containing protein</fullName>
    </submittedName>
</protein>
<dbReference type="RefSeq" id="WP_308456482.1">
    <property type="nucleotide sequence ID" value="NZ_JAJEQM010000010.1"/>
</dbReference>
<dbReference type="AlphaFoldDB" id="A0AAE3DYJ3"/>
<name>A0AAE3DYJ3_9FIRM</name>
<gene>
    <name evidence="1" type="ORF">LKE05_08035</name>
</gene>
<dbReference type="InterPro" id="IPR020288">
    <property type="entry name" value="Sheath_initiator"/>
</dbReference>
<dbReference type="Proteomes" id="UP001198242">
    <property type="component" value="Unassembled WGS sequence"/>
</dbReference>
<evidence type="ECO:0000313" key="1">
    <source>
        <dbReference type="EMBL" id="MCC2210736.1"/>
    </source>
</evidence>
<sequence length="153" mass="17084">MANLFPTANNIMTVPLDNLKQNTPVGYKRSLKFDYDTGDFVRDGQHRLVSASGVEAFKQWCENCISTDRYAYSSYSTDFGINLDLIMALPDKAAQEIMLKKEITEAIMADDYKRAKSVDDFSFNWIDTDAVEVECTVTGIDNAEIDIKATVGG</sequence>
<comment type="caution">
    <text evidence="1">The sequence shown here is derived from an EMBL/GenBank/DDBJ whole genome shotgun (WGS) entry which is preliminary data.</text>
</comment>
<dbReference type="Pfam" id="PF10934">
    <property type="entry name" value="Sheath_initiator"/>
    <property type="match status" value="1"/>
</dbReference>
<proteinExistence type="predicted"/>
<dbReference type="EMBL" id="JAJEQM010000010">
    <property type="protein sequence ID" value="MCC2210736.1"/>
    <property type="molecule type" value="Genomic_DNA"/>
</dbReference>
<keyword evidence="2" id="KW-1185">Reference proteome</keyword>
<reference evidence="1 2" key="1">
    <citation type="submission" date="2021-10" db="EMBL/GenBank/DDBJ databases">
        <title>Anaerobic single-cell dispensing facilitates the cultivation of human gut bacteria.</title>
        <authorList>
            <person name="Afrizal A."/>
        </authorList>
    </citation>
    <scope>NUCLEOTIDE SEQUENCE [LARGE SCALE GENOMIC DNA]</scope>
    <source>
        <strain evidence="1 2">CLA-AA-H232</strain>
    </source>
</reference>
<accession>A0AAE3DYJ3</accession>
<evidence type="ECO:0000313" key="2">
    <source>
        <dbReference type="Proteomes" id="UP001198242"/>
    </source>
</evidence>
<organism evidence="1 2">
    <name type="scientific">Hominilimicola fabiformis</name>
    <dbReference type="NCBI Taxonomy" id="2885356"/>
    <lineage>
        <taxon>Bacteria</taxon>
        <taxon>Bacillati</taxon>
        <taxon>Bacillota</taxon>
        <taxon>Clostridia</taxon>
        <taxon>Eubacteriales</taxon>
        <taxon>Oscillospiraceae</taxon>
        <taxon>Hominilimicola</taxon>
    </lineage>
</organism>